<keyword evidence="4" id="KW-1185">Reference proteome</keyword>
<keyword evidence="2" id="KW-0472">Membrane</keyword>
<keyword evidence="2" id="KW-0812">Transmembrane</keyword>
<evidence type="ECO:0000256" key="2">
    <source>
        <dbReference type="SAM" id="Phobius"/>
    </source>
</evidence>
<feature type="transmembrane region" description="Helical" evidence="2">
    <location>
        <begin position="6"/>
        <end position="32"/>
    </location>
</feature>
<feature type="region of interest" description="Disordered" evidence="1">
    <location>
        <begin position="57"/>
        <end position="84"/>
    </location>
</feature>
<name>A0A061ISD7_TRYRA</name>
<reference evidence="3 4" key="1">
    <citation type="submission" date="2013-07" db="EMBL/GenBank/DDBJ databases">
        <authorList>
            <person name="Stoco P.H."/>
            <person name="Wagner G."/>
            <person name="Gerber A."/>
            <person name="Zaha A."/>
            <person name="Thompson C."/>
            <person name="Bartholomeu D.C."/>
            <person name="Luckemeyer D.D."/>
            <person name="Bahia D."/>
            <person name="Loreto E."/>
            <person name="Prestes E.B."/>
            <person name="Lima F.M."/>
            <person name="Rodrigues-Luiz G."/>
            <person name="Vallejo G.A."/>
            <person name="Filho J.F."/>
            <person name="Monteiro K.M."/>
            <person name="Tyler K.M."/>
            <person name="de Almeida L.G."/>
            <person name="Ortiz M.F."/>
            <person name="Siervo M.A."/>
            <person name="de Moraes M.H."/>
            <person name="Cunha O.L."/>
            <person name="Mendonca-Neto R."/>
            <person name="Silva R."/>
            <person name="Teixeira S.M."/>
            <person name="Murta S.M."/>
            <person name="Sincero T.C."/>
            <person name="Mendes T.A."/>
            <person name="Urmenyi T.P."/>
            <person name="Silva V.G."/>
            <person name="da Rocha W.D."/>
            <person name="Andersson B."/>
            <person name="Romanha A.J."/>
            <person name="Steindel M."/>
            <person name="de Vasconcelos A.T."/>
            <person name="Grisard E.C."/>
        </authorList>
    </citation>
    <scope>NUCLEOTIDE SEQUENCE [LARGE SCALE GENOMIC DNA]</scope>
    <source>
        <strain evidence="3 4">SC58</strain>
    </source>
</reference>
<gene>
    <name evidence="3" type="ORF">TRSC58_07696</name>
</gene>
<dbReference type="Proteomes" id="UP000031737">
    <property type="component" value="Unassembled WGS sequence"/>
</dbReference>
<dbReference type="VEuPathDB" id="TriTrypDB:TRSC58_07696"/>
<dbReference type="AlphaFoldDB" id="A0A061ISD7"/>
<protein>
    <submittedName>
        <fullName evidence="3">Uncharacterized protein</fullName>
    </submittedName>
</protein>
<dbReference type="EMBL" id="AUPL01008802">
    <property type="protein sequence ID" value="ESL04785.1"/>
    <property type="molecule type" value="Genomic_DNA"/>
</dbReference>
<evidence type="ECO:0000313" key="3">
    <source>
        <dbReference type="EMBL" id="ESL04785.1"/>
    </source>
</evidence>
<proteinExistence type="predicted"/>
<comment type="caution">
    <text evidence="3">The sequence shown here is derived from an EMBL/GenBank/DDBJ whole genome shotgun (WGS) entry which is preliminary data.</text>
</comment>
<evidence type="ECO:0000313" key="4">
    <source>
        <dbReference type="Proteomes" id="UP000031737"/>
    </source>
</evidence>
<sequence>MCFSPFLFSLILFSQFILSISPIFLRGVVLLLPLIRSKPDTQTHTEANRERERCIRTPPRRSRKPCKGASRLLPRPPMYHVREA</sequence>
<accession>A0A061ISD7</accession>
<organism evidence="3 4">
    <name type="scientific">Trypanosoma rangeli SC58</name>
    <dbReference type="NCBI Taxonomy" id="429131"/>
    <lineage>
        <taxon>Eukaryota</taxon>
        <taxon>Discoba</taxon>
        <taxon>Euglenozoa</taxon>
        <taxon>Kinetoplastea</taxon>
        <taxon>Metakinetoplastina</taxon>
        <taxon>Trypanosomatida</taxon>
        <taxon>Trypanosomatidae</taxon>
        <taxon>Trypanosoma</taxon>
        <taxon>Herpetosoma</taxon>
    </lineage>
</organism>
<keyword evidence="2" id="KW-1133">Transmembrane helix</keyword>
<evidence type="ECO:0000256" key="1">
    <source>
        <dbReference type="SAM" id="MobiDB-lite"/>
    </source>
</evidence>